<gene>
    <name evidence="3" type="ORF">F3B85_02835</name>
</gene>
<evidence type="ECO:0000313" key="4">
    <source>
        <dbReference type="Proteomes" id="UP000478493"/>
    </source>
</evidence>
<feature type="domain" description="SGNH hydrolase-type esterase N-terminal" evidence="2">
    <location>
        <begin position="26"/>
        <end position="167"/>
    </location>
</feature>
<dbReference type="InterPro" id="IPR032740">
    <property type="entry name" value="GxDLY"/>
</dbReference>
<reference evidence="3 4" key="1">
    <citation type="journal article" date="2019" name="Nat. Med.">
        <title>A library of human gut bacterial isolates paired with longitudinal multiomics data enables mechanistic microbiome research.</title>
        <authorList>
            <person name="Poyet M."/>
            <person name="Groussin M."/>
            <person name="Gibbons S.M."/>
            <person name="Avila-Pacheco J."/>
            <person name="Jiang X."/>
            <person name="Kearney S.M."/>
            <person name="Perrotta A.R."/>
            <person name="Berdy B."/>
            <person name="Zhao S."/>
            <person name="Lieberman T.D."/>
            <person name="Swanson P.K."/>
            <person name="Smith M."/>
            <person name="Roesemann S."/>
            <person name="Alexander J.E."/>
            <person name="Rich S.A."/>
            <person name="Livny J."/>
            <person name="Vlamakis H."/>
            <person name="Clish C."/>
            <person name="Bullock K."/>
            <person name="Deik A."/>
            <person name="Scott J."/>
            <person name="Pierce K.A."/>
            <person name="Xavier R.J."/>
            <person name="Alm E.J."/>
        </authorList>
    </citation>
    <scope>NUCLEOTIDE SEQUENCE [LARGE SCALE GENOMIC DNA]</scope>
    <source>
        <strain evidence="3 4">BIOML-A41</strain>
    </source>
</reference>
<protein>
    <submittedName>
        <fullName evidence="3">Hydrolase</fullName>
    </submittedName>
</protein>
<dbReference type="Pfam" id="PF14607">
    <property type="entry name" value="GxDLY"/>
    <property type="match status" value="1"/>
</dbReference>
<dbReference type="InterPro" id="IPR013830">
    <property type="entry name" value="SGNH_hydro"/>
</dbReference>
<dbReference type="Gene3D" id="2.60.120.260">
    <property type="entry name" value="Galactose-binding domain-like"/>
    <property type="match status" value="1"/>
</dbReference>
<dbReference type="AlphaFoldDB" id="A0A5M5MBP6"/>
<comment type="caution">
    <text evidence="3">The sequence shown here is derived from an EMBL/GenBank/DDBJ whole genome shotgun (WGS) entry which is preliminary data.</text>
</comment>
<dbReference type="GO" id="GO:0016788">
    <property type="term" value="F:hydrolase activity, acting on ester bonds"/>
    <property type="evidence" value="ECO:0007669"/>
    <property type="project" value="UniProtKB-ARBA"/>
</dbReference>
<dbReference type="SUPFAM" id="SSF52266">
    <property type="entry name" value="SGNH hydrolase"/>
    <property type="match status" value="1"/>
</dbReference>
<sequence>MTQKKLIVSVYVFVCCVVTAMGQSLKYYNADDFPLIGKMSDDTEGRYARLPLSCKGESKKWVWILGQDTPGLAVRFATNSTAIAAKWVTKRNNSMSHMAMVGVKGLDLYVLKSGKWRYVRCARPKGKENEGVIISDMKGEMNEYMLYLPLYDGIETLEIGIEEKAVIRQPQVESPVTERPVICYGTSITQGGCATRPGMAYTNILSRMLNREVVNLGFSGHGHLEYEIAELMTHRNPSVIVMDFIPNVSASMLNERIERFMSIIEDKIPGVQILFIEHVPFPLAEFNLKKGEWVEESNEALRKAFRELKKKGYQNLHYLKSERLLGEDGESTVDGEHFTDLGFDRFAKGIYPVVKKLIRHAER</sequence>
<organism evidence="3 4">
    <name type="scientific">Bacteroides ovatus</name>
    <dbReference type="NCBI Taxonomy" id="28116"/>
    <lineage>
        <taxon>Bacteria</taxon>
        <taxon>Pseudomonadati</taxon>
        <taxon>Bacteroidota</taxon>
        <taxon>Bacteroidia</taxon>
        <taxon>Bacteroidales</taxon>
        <taxon>Bacteroidaceae</taxon>
        <taxon>Bacteroides</taxon>
    </lineage>
</organism>
<dbReference type="Proteomes" id="UP000478493">
    <property type="component" value="Unassembled WGS sequence"/>
</dbReference>
<dbReference type="Gene3D" id="3.40.50.1110">
    <property type="entry name" value="SGNH hydrolase"/>
    <property type="match status" value="1"/>
</dbReference>
<evidence type="ECO:0000313" key="3">
    <source>
        <dbReference type="EMBL" id="KAA4542101.1"/>
    </source>
</evidence>
<dbReference type="InterPro" id="IPR036514">
    <property type="entry name" value="SGNH_hydro_sf"/>
</dbReference>
<keyword evidence="3" id="KW-0378">Hydrolase</keyword>
<name>A0A5M5MBP6_BACOV</name>
<feature type="domain" description="SGNH hydrolase-type esterase" evidence="1">
    <location>
        <begin position="178"/>
        <end position="354"/>
    </location>
</feature>
<proteinExistence type="predicted"/>
<dbReference type="Pfam" id="PF14606">
    <property type="entry name" value="Lipase_GDSL_3"/>
    <property type="match status" value="1"/>
</dbReference>
<evidence type="ECO:0000259" key="1">
    <source>
        <dbReference type="Pfam" id="PF14606"/>
    </source>
</evidence>
<accession>A0A5M5MBP6</accession>
<evidence type="ECO:0000259" key="2">
    <source>
        <dbReference type="Pfam" id="PF14607"/>
    </source>
</evidence>
<dbReference type="RefSeq" id="WP_118391447.1">
    <property type="nucleotide sequence ID" value="NZ_CAKJZH010000002.1"/>
</dbReference>
<dbReference type="EMBL" id="VWGP01000002">
    <property type="protein sequence ID" value="KAA4542101.1"/>
    <property type="molecule type" value="Genomic_DNA"/>
</dbReference>